<dbReference type="GO" id="GO:0005829">
    <property type="term" value="C:cytosol"/>
    <property type="evidence" value="ECO:0007669"/>
    <property type="project" value="TreeGrafter"/>
</dbReference>
<sequence>DTKWKEFVLSKPYNSILGEQFLNSWEVPALPPSDRTSIDSGTSGSTLVDGGRKLKVYAITEQISHHPPVSAFYNVCPEKGIIARGVDHISARFTGTSVKVGAGEQNFGIYVGVERRGEEYNVTHPWASVNGWLGGSPYVVVSDTAVVRCAASGLKAILEYKDEPMFGRPRFAIEGKIVRYDSEEEASLSEKERREREKLCKIPDASVLATISGQWNGKVFAQLKGEEKPRLLFDMATSSVAEKIVRPIAEQGENESRRIWQHVTAGALDLPFTPAPGSASKPPHPPIGKRQSHRGKTQTRN</sequence>
<dbReference type="InterPro" id="IPR000648">
    <property type="entry name" value="Oxysterol-bd"/>
</dbReference>
<dbReference type="Proteomes" id="UP000269721">
    <property type="component" value="Unassembled WGS sequence"/>
</dbReference>
<proteinExistence type="inferred from homology"/>
<dbReference type="OrthoDB" id="14833at2759"/>
<keyword evidence="5" id="KW-1185">Reference proteome</keyword>
<evidence type="ECO:0000256" key="3">
    <source>
        <dbReference type="SAM" id="MobiDB-lite"/>
    </source>
</evidence>
<evidence type="ECO:0000313" key="4">
    <source>
        <dbReference type="EMBL" id="RKO93570.1"/>
    </source>
</evidence>
<name>A0A4P9WQS0_9FUNG</name>
<reference evidence="5" key="1">
    <citation type="journal article" date="2018" name="Nat. Microbiol.">
        <title>Leveraging single-cell genomics to expand the fungal tree of life.</title>
        <authorList>
            <person name="Ahrendt S.R."/>
            <person name="Quandt C.A."/>
            <person name="Ciobanu D."/>
            <person name="Clum A."/>
            <person name="Salamov A."/>
            <person name="Andreopoulos B."/>
            <person name="Cheng J.F."/>
            <person name="Woyke T."/>
            <person name="Pelin A."/>
            <person name="Henrissat B."/>
            <person name="Reynolds N.K."/>
            <person name="Benny G.L."/>
            <person name="Smith M.E."/>
            <person name="James T.Y."/>
            <person name="Grigoriev I.V."/>
        </authorList>
    </citation>
    <scope>NUCLEOTIDE SEQUENCE [LARGE SCALE GENOMIC DNA]</scope>
</reference>
<dbReference type="GO" id="GO:0016020">
    <property type="term" value="C:membrane"/>
    <property type="evidence" value="ECO:0007669"/>
    <property type="project" value="TreeGrafter"/>
</dbReference>
<dbReference type="InterPro" id="IPR018494">
    <property type="entry name" value="Oxysterol-bd_CS"/>
</dbReference>
<dbReference type="EMBL" id="KZ994187">
    <property type="protein sequence ID" value="RKO93570.1"/>
    <property type="molecule type" value="Genomic_DNA"/>
</dbReference>
<gene>
    <name evidence="4" type="ORF">BDK51DRAFT_20095</name>
</gene>
<evidence type="ECO:0000256" key="1">
    <source>
        <dbReference type="ARBA" id="ARBA00008842"/>
    </source>
</evidence>
<dbReference type="PANTHER" id="PTHR10972:SF212">
    <property type="entry name" value="OXYSTEROL-BINDING PROTEIN-LIKE PROTEIN 1"/>
    <property type="match status" value="1"/>
</dbReference>
<dbReference type="AlphaFoldDB" id="A0A4P9WQS0"/>
<feature type="compositionally biased region" description="Basic residues" evidence="3">
    <location>
        <begin position="290"/>
        <end position="301"/>
    </location>
</feature>
<dbReference type="SUPFAM" id="SSF144000">
    <property type="entry name" value="Oxysterol-binding protein-like"/>
    <property type="match status" value="1"/>
</dbReference>
<feature type="non-terminal residue" evidence="4">
    <location>
        <position position="1"/>
    </location>
</feature>
<accession>A0A4P9WQS0</accession>
<dbReference type="Pfam" id="PF01237">
    <property type="entry name" value="Oxysterol_BP"/>
    <property type="match status" value="1"/>
</dbReference>
<dbReference type="GO" id="GO:0032934">
    <property type="term" value="F:sterol binding"/>
    <property type="evidence" value="ECO:0007669"/>
    <property type="project" value="TreeGrafter"/>
</dbReference>
<comment type="similarity">
    <text evidence="1 2">Belongs to the OSBP family.</text>
</comment>
<dbReference type="Gene3D" id="2.40.160.120">
    <property type="match status" value="1"/>
</dbReference>
<evidence type="ECO:0000313" key="5">
    <source>
        <dbReference type="Proteomes" id="UP000269721"/>
    </source>
</evidence>
<dbReference type="PANTHER" id="PTHR10972">
    <property type="entry name" value="OXYSTEROL-BINDING PROTEIN-RELATED"/>
    <property type="match status" value="1"/>
</dbReference>
<evidence type="ECO:0000256" key="2">
    <source>
        <dbReference type="RuleBase" id="RU003844"/>
    </source>
</evidence>
<dbReference type="InterPro" id="IPR037239">
    <property type="entry name" value="OSBP_sf"/>
</dbReference>
<feature type="region of interest" description="Disordered" evidence="3">
    <location>
        <begin position="270"/>
        <end position="301"/>
    </location>
</feature>
<evidence type="ECO:0008006" key="6">
    <source>
        <dbReference type="Google" id="ProtNLM"/>
    </source>
</evidence>
<organism evidence="4 5">
    <name type="scientific">Blyttiomyces helicus</name>
    <dbReference type="NCBI Taxonomy" id="388810"/>
    <lineage>
        <taxon>Eukaryota</taxon>
        <taxon>Fungi</taxon>
        <taxon>Fungi incertae sedis</taxon>
        <taxon>Chytridiomycota</taxon>
        <taxon>Chytridiomycota incertae sedis</taxon>
        <taxon>Chytridiomycetes</taxon>
        <taxon>Chytridiomycetes incertae sedis</taxon>
        <taxon>Blyttiomyces</taxon>
    </lineage>
</organism>
<dbReference type="PROSITE" id="PS01013">
    <property type="entry name" value="OSBP"/>
    <property type="match status" value="1"/>
</dbReference>
<protein>
    <recommendedName>
        <fullName evidence="6">Oxysterol-binding protein</fullName>
    </recommendedName>
</protein>